<evidence type="ECO:0000313" key="2">
    <source>
        <dbReference type="Proteomes" id="UP000000268"/>
    </source>
</evidence>
<proteinExistence type="predicted"/>
<keyword evidence="1" id="KW-0614">Plasmid</keyword>
<accession>A8ZQM6</accession>
<dbReference type="EMBL" id="CP000844">
    <property type="protein sequence ID" value="ABW33312.1"/>
    <property type="molecule type" value="Genomic_DNA"/>
</dbReference>
<protein>
    <submittedName>
        <fullName evidence="1">Uncharacterized protein</fullName>
    </submittedName>
</protein>
<dbReference type="AlphaFoldDB" id="A8ZQM6"/>
<geneLocation type="plasmid" evidence="1 2">
    <name>pREB7</name>
</geneLocation>
<dbReference type="KEGG" id="amr:AM1_G0132"/>
<dbReference type="HOGENOM" id="CLU_3113344_0_0_3"/>
<organism evidence="1 2">
    <name type="scientific">Acaryochloris marina (strain MBIC 11017)</name>
    <dbReference type="NCBI Taxonomy" id="329726"/>
    <lineage>
        <taxon>Bacteria</taxon>
        <taxon>Bacillati</taxon>
        <taxon>Cyanobacteriota</taxon>
        <taxon>Cyanophyceae</taxon>
        <taxon>Acaryochloridales</taxon>
        <taxon>Acaryochloridaceae</taxon>
        <taxon>Acaryochloris</taxon>
    </lineage>
</organism>
<evidence type="ECO:0000313" key="1">
    <source>
        <dbReference type="EMBL" id="ABW33312.1"/>
    </source>
</evidence>
<keyword evidence="2" id="KW-1185">Reference proteome</keyword>
<reference evidence="1 2" key="1">
    <citation type="journal article" date="2008" name="Proc. Natl. Acad. Sci. U.S.A.">
        <title>Niche adaptation and genome expansion in the chlorophyll d-producing cyanobacterium Acaryochloris marina.</title>
        <authorList>
            <person name="Swingley W.D."/>
            <person name="Chen M."/>
            <person name="Cheung P.C."/>
            <person name="Conrad A.L."/>
            <person name="Dejesa L.C."/>
            <person name="Hao J."/>
            <person name="Honchak B.M."/>
            <person name="Karbach L.E."/>
            <person name="Kurdoglu A."/>
            <person name="Lahiri S."/>
            <person name="Mastrian S.D."/>
            <person name="Miyashita H."/>
            <person name="Page L."/>
            <person name="Ramakrishna P."/>
            <person name="Satoh S."/>
            <person name="Sattley W.M."/>
            <person name="Shimada Y."/>
            <person name="Taylor H.L."/>
            <person name="Tomo T."/>
            <person name="Tsuchiya T."/>
            <person name="Wang Z.T."/>
            <person name="Raymond J."/>
            <person name="Mimuro M."/>
            <person name="Blankenship R.E."/>
            <person name="Touchman J.W."/>
        </authorList>
    </citation>
    <scope>NUCLEOTIDE SEQUENCE [LARGE SCALE GENOMIC DNA]</scope>
    <source>
        <strain evidence="2">MBIC 11017</strain>
        <plasmid evidence="2">Plasmid pREB7</plasmid>
    </source>
</reference>
<sequence>MHDRFYGNILTWRFYSECNPNAGQKTWKNLQVSSFWTDLVKWTIPAETKM</sequence>
<name>A8ZQM6_ACAM1</name>
<dbReference type="Proteomes" id="UP000000268">
    <property type="component" value="Plasmid pREB7"/>
</dbReference>
<gene>
    <name evidence="1" type="ordered locus">AM1_G0132</name>
</gene>